<evidence type="ECO:0000256" key="3">
    <source>
        <dbReference type="PROSITE-ProRule" id="PRU10038"/>
    </source>
</evidence>
<feature type="region of interest" description="Disordered" evidence="4">
    <location>
        <begin position="587"/>
        <end position="615"/>
    </location>
</feature>
<feature type="compositionally biased region" description="Basic and acidic residues" evidence="4">
    <location>
        <begin position="390"/>
        <end position="412"/>
    </location>
</feature>
<evidence type="ECO:0000256" key="4">
    <source>
        <dbReference type="SAM" id="MobiDB-lite"/>
    </source>
</evidence>
<gene>
    <name evidence="6" type="ORF">OE88DRAFT_1621632</name>
</gene>
<dbReference type="STRING" id="5364.A0A5C3NCM6"/>
<dbReference type="SUPFAM" id="SSF53474">
    <property type="entry name" value="alpha/beta-Hydrolases"/>
    <property type="match status" value="1"/>
</dbReference>
<keyword evidence="7" id="KW-1185">Reference proteome</keyword>
<feature type="compositionally biased region" description="Basic and acidic residues" evidence="4">
    <location>
        <begin position="791"/>
        <end position="811"/>
    </location>
</feature>
<feature type="active site" evidence="3">
    <location>
        <position position="252"/>
    </location>
</feature>
<feature type="compositionally biased region" description="Acidic residues" evidence="4">
    <location>
        <begin position="424"/>
        <end position="438"/>
    </location>
</feature>
<protein>
    <submittedName>
        <fullName evidence="6">Alpha/beta-hydrolase</fullName>
    </submittedName>
</protein>
<dbReference type="InterPro" id="IPR033140">
    <property type="entry name" value="Lipase_GDXG_put_SER_AS"/>
</dbReference>
<accession>A0A5C3NCM6</accession>
<dbReference type="InterPro" id="IPR013094">
    <property type="entry name" value="AB_hydrolase_3"/>
</dbReference>
<evidence type="ECO:0000256" key="2">
    <source>
        <dbReference type="ARBA" id="ARBA00022801"/>
    </source>
</evidence>
<dbReference type="Gene3D" id="3.40.50.1820">
    <property type="entry name" value="alpha/beta hydrolase"/>
    <property type="match status" value="2"/>
</dbReference>
<comment type="similarity">
    <text evidence="1">Belongs to the 'GDXG' lipolytic enzyme family.</text>
</comment>
<reference evidence="6 7" key="1">
    <citation type="journal article" date="2019" name="Nat. Ecol. Evol.">
        <title>Megaphylogeny resolves global patterns of mushroom evolution.</title>
        <authorList>
            <person name="Varga T."/>
            <person name="Krizsan K."/>
            <person name="Foldi C."/>
            <person name="Dima B."/>
            <person name="Sanchez-Garcia M."/>
            <person name="Sanchez-Ramirez S."/>
            <person name="Szollosi G.J."/>
            <person name="Szarkandi J.G."/>
            <person name="Papp V."/>
            <person name="Albert L."/>
            <person name="Andreopoulos W."/>
            <person name="Angelini C."/>
            <person name="Antonin V."/>
            <person name="Barry K.W."/>
            <person name="Bougher N.L."/>
            <person name="Buchanan P."/>
            <person name="Buyck B."/>
            <person name="Bense V."/>
            <person name="Catcheside P."/>
            <person name="Chovatia M."/>
            <person name="Cooper J."/>
            <person name="Damon W."/>
            <person name="Desjardin D."/>
            <person name="Finy P."/>
            <person name="Geml J."/>
            <person name="Haridas S."/>
            <person name="Hughes K."/>
            <person name="Justo A."/>
            <person name="Karasinski D."/>
            <person name="Kautmanova I."/>
            <person name="Kiss B."/>
            <person name="Kocsube S."/>
            <person name="Kotiranta H."/>
            <person name="LaButti K.M."/>
            <person name="Lechner B.E."/>
            <person name="Liimatainen K."/>
            <person name="Lipzen A."/>
            <person name="Lukacs Z."/>
            <person name="Mihaltcheva S."/>
            <person name="Morgado L.N."/>
            <person name="Niskanen T."/>
            <person name="Noordeloos M.E."/>
            <person name="Ohm R.A."/>
            <person name="Ortiz-Santana B."/>
            <person name="Ovrebo C."/>
            <person name="Racz N."/>
            <person name="Riley R."/>
            <person name="Savchenko A."/>
            <person name="Shiryaev A."/>
            <person name="Soop K."/>
            <person name="Spirin V."/>
            <person name="Szebenyi C."/>
            <person name="Tomsovsky M."/>
            <person name="Tulloss R.E."/>
            <person name="Uehling J."/>
            <person name="Grigoriev I.V."/>
            <person name="Vagvolgyi C."/>
            <person name="Papp T."/>
            <person name="Martin F.M."/>
            <person name="Miettinen O."/>
            <person name="Hibbett D.S."/>
            <person name="Nagy L.G."/>
        </authorList>
    </citation>
    <scope>NUCLEOTIDE SEQUENCE [LARGE SCALE GENOMIC DNA]</scope>
    <source>
        <strain evidence="6 7">OMC1185</strain>
    </source>
</reference>
<dbReference type="AlphaFoldDB" id="A0A5C3NCM6"/>
<organism evidence="6 7">
    <name type="scientific">Heliocybe sulcata</name>
    <dbReference type="NCBI Taxonomy" id="5364"/>
    <lineage>
        <taxon>Eukaryota</taxon>
        <taxon>Fungi</taxon>
        <taxon>Dikarya</taxon>
        <taxon>Basidiomycota</taxon>
        <taxon>Agaricomycotina</taxon>
        <taxon>Agaricomycetes</taxon>
        <taxon>Gloeophyllales</taxon>
        <taxon>Gloeophyllaceae</taxon>
        <taxon>Heliocybe</taxon>
    </lineage>
</organism>
<evidence type="ECO:0000256" key="1">
    <source>
        <dbReference type="ARBA" id="ARBA00010515"/>
    </source>
</evidence>
<dbReference type="Pfam" id="PF07859">
    <property type="entry name" value="Abhydrolase_3"/>
    <property type="match status" value="2"/>
</dbReference>
<evidence type="ECO:0000313" key="7">
    <source>
        <dbReference type="Proteomes" id="UP000305948"/>
    </source>
</evidence>
<proteinExistence type="inferred from homology"/>
<evidence type="ECO:0000313" key="6">
    <source>
        <dbReference type="EMBL" id="TFK55444.1"/>
    </source>
</evidence>
<dbReference type="EMBL" id="ML213504">
    <property type="protein sequence ID" value="TFK55444.1"/>
    <property type="molecule type" value="Genomic_DNA"/>
</dbReference>
<feature type="compositionally biased region" description="Basic residues" evidence="4">
    <location>
        <begin position="901"/>
        <end position="913"/>
    </location>
</feature>
<dbReference type="PROSITE" id="PS01174">
    <property type="entry name" value="LIPASE_GDXG_SER"/>
    <property type="match status" value="1"/>
</dbReference>
<sequence>MGVNTFSAAVHITPVVIKTFLKHSKRKGQHFVDGDAEVATDDIFFDEAFHIVQAFLDLGTKNTLESFQAFTNTHVPAPPWAAVAPVVIPFKSCNNAADVLIDWFGPDDLKNVVGGERWWQVRGLDGIEAEWITEKEYLSDGAPEKGKKVDWATRLIKQMDHLESVMCTQYLTGGYFFGSINTHRYQIIRYARKMNGRAFVVNYRKAPQYPWPCPLQDVLASCKSSNLYLIQPPEGAAHKPVDPRKIVFAGDSAGGGLCVSALTVIRDMGLPMPGGAVLISPWVDLTHSFPSVMQNIGTDIIPSHGFMAKPSLVWPVDPLSPPGGRVIRTKTNPPPKPGHADNLKSDDGHAEAPAEDGVESQRQMLASGKDVVSPGLSSSSEQSQSGSGSRQEEHSRDGRPEEPNAEESHGNGRQEAGSSSQVDGEADAGATDDDDTDLTEPKPPKVLMHNPEETPLELRAQIQIYATNEQLTHPLVSPILQGSLGNLCPLYILVGDAEVLRDEGIYLAHRAAHPDEYPARHGVLKEGRRQKENAEKFRKPTKVHLQAYDAGMCHVLTVFTFTDSAKYAYRSIAQFIKHVTTTAPEEVTLSPFPELQRPPTFDDDEDDPRRRRPQLKTVKSIPDDVAGKTKVRPGIDSRTEFNLYNRNQAMAVKELKRGLTDFMPESESEGSSGNAKQSQEDLPVVLMIRERVDIHGKVRPMEPKEEVAALQLKPSEIGVIKEDPCRRWQTGQDMWDKKFKRTAERVVRKRQKNETKALVMLANARAEGLEIADDGSIVNLAVSPSRVSIPPERREIQSDRRWGPLDLEHESPPPSAICKRRDTPEALALLKKSIYYTAPATHRTMPKMRISQAIRASFDPNDHPTRPPRQSVSEQQVTHHSPIHGMSIWTGLLTLFMRKSSQKARDGRKKIHLAAKDAHDKLPISPSQ</sequence>
<dbReference type="InterPro" id="IPR029058">
    <property type="entry name" value="AB_hydrolase_fold"/>
</dbReference>
<dbReference type="PANTHER" id="PTHR48081">
    <property type="entry name" value="AB HYDROLASE SUPERFAMILY PROTEIN C4A8.06C"/>
    <property type="match status" value="1"/>
</dbReference>
<feature type="compositionally biased region" description="Low complexity" evidence="4">
    <location>
        <begin position="373"/>
        <end position="389"/>
    </location>
</feature>
<feature type="region of interest" description="Disordered" evidence="4">
    <location>
        <begin position="857"/>
        <end position="881"/>
    </location>
</feature>
<keyword evidence="2 6" id="KW-0378">Hydrolase</keyword>
<feature type="region of interest" description="Disordered" evidence="4">
    <location>
        <begin position="323"/>
        <end position="452"/>
    </location>
</feature>
<dbReference type="PANTHER" id="PTHR48081:SF5">
    <property type="entry name" value="ALPHA_BETA HYDROLASE FOLD-3 DOMAIN-CONTAINING PROTEIN"/>
    <property type="match status" value="1"/>
</dbReference>
<name>A0A5C3NCM6_9AGAM</name>
<feature type="domain" description="Alpha/beta hydrolase fold-3" evidence="5">
    <location>
        <begin position="455"/>
        <end position="512"/>
    </location>
</feature>
<dbReference type="OrthoDB" id="1662883at2759"/>
<feature type="region of interest" description="Disordered" evidence="4">
    <location>
        <begin position="901"/>
        <end position="928"/>
    </location>
</feature>
<feature type="region of interest" description="Disordered" evidence="4">
    <location>
        <begin position="790"/>
        <end position="817"/>
    </location>
</feature>
<evidence type="ECO:0000259" key="5">
    <source>
        <dbReference type="Pfam" id="PF07859"/>
    </source>
</evidence>
<dbReference type="GO" id="GO:0016787">
    <property type="term" value="F:hydrolase activity"/>
    <property type="evidence" value="ECO:0007669"/>
    <property type="project" value="UniProtKB-KW"/>
</dbReference>
<dbReference type="InterPro" id="IPR050300">
    <property type="entry name" value="GDXG_lipolytic_enzyme"/>
</dbReference>
<feature type="compositionally biased region" description="Basic and acidic residues" evidence="4">
    <location>
        <begin position="338"/>
        <end position="352"/>
    </location>
</feature>
<dbReference type="Proteomes" id="UP000305948">
    <property type="component" value="Unassembled WGS sequence"/>
</dbReference>
<feature type="compositionally biased region" description="Polar residues" evidence="4">
    <location>
        <begin position="868"/>
        <end position="879"/>
    </location>
</feature>
<feature type="domain" description="Alpha/beta hydrolase fold-3" evidence="5">
    <location>
        <begin position="173"/>
        <end position="292"/>
    </location>
</feature>